<dbReference type="AlphaFoldDB" id="E1IIJ4"/>
<feature type="transmembrane region" description="Helical" evidence="1">
    <location>
        <begin position="6"/>
        <end position="23"/>
    </location>
</feature>
<evidence type="ECO:0000256" key="1">
    <source>
        <dbReference type="SAM" id="Phobius"/>
    </source>
</evidence>
<gene>
    <name evidence="2" type="ORF">OSCT_3145</name>
</gene>
<dbReference type="Proteomes" id="UP000054010">
    <property type="component" value="Unassembled WGS sequence"/>
</dbReference>
<proteinExistence type="predicted"/>
<evidence type="ECO:0000313" key="2">
    <source>
        <dbReference type="EMBL" id="EFO78984.1"/>
    </source>
</evidence>
<name>E1IIJ4_9CHLR</name>
<comment type="caution">
    <text evidence="2">The sequence shown here is derived from an EMBL/GenBank/DDBJ whole genome shotgun (WGS) entry which is preliminary data.</text>
</comment>
<keyword evidence="1" id="KW-0812">Transmembrane</keyword>
<reference evidence="2 3" key="1">
    <citation type="journal article" date="2011" name="J. Bacteriol.">
        <title>Draft genome sequence of the anoxygenic filamentous phototrophic bacterium Oscillochloris trichoides subsp. DG-6.</title>
        <authorList>
            <person name="Kuznetsov B.B."/>
            <person name="Ivanovsky R.N."/>
            <person name="Keppen O.I."/>
            <person name="Sukhacheva M.V."/>
            <person name="Bumazhkin B.K."/>
            <person name="Patutina E.O."/>
            <person name="Beletsky A.V."/>
            <person name="Mardanov A.V."/>
            <person name="Baslerov R.V."/>
            <person name="Panteleeva A.N."/>
            <person name="Kolganova T.V."/>
            <person name="Ravin N.V."/>
            <person name="Skryabin K.G."/>
        </authorList>
    </citation>
    <scope>NUCLEOTIDE SEQUENCE [LARGE SCALE GENOMIC DNA]</scope>
    <source>
        <strain evidence="2 3">DG-6</strain>
    </source>
</reference>
<dbReference type="STRING" id="765420.OSCT_3145"/>
<keyword evidence="3" id="KW-1185">Reference proteome</keyword>
<feature type="transmembrane region" description="Helical" evidence="1">
    <location>
        <begin position="30"/>
        <end position="50"/>
    </location>
</feature>
<dbReference type="EMBL" id="ADVR01000139">
    <property type="protein sequence ID" value="EFO78984.1"/>
    <property type="molecule type" value="Genomic_DNA"/>
</dbReference>
<keyword evidence="1" id="KW-1133">Transmembrane helix</keyword>
<dbReference type="HOGENOM" id="CLU_2092428_0_0_0"/>
<organism evidence="2 3">
    <name type="scientific">Oscillochloris trichoides DG-6</name>
    <dbReference type="NCBI Taxonomy" id="765420"/>
    <lineage>
        <taxon>Bacteria</taxon>
        <taxon>Bacillati</taxon>
        <taxon>Chloroflexota</taxon>
        <taxon>Chloroflexia</taxon>
        <taxon>Chloroflexales</taxon>
        <taxon>Chloroflexineae</taxon>
        <taxon>Oscillochloridaceae</taxon>
        <taxon>Oscillochloris</taxon>
    </lineage>
</organism>
<feature type="transmembrane region" description="Helical" evidence="1">
    <location>
        <begin position="85"/>
        <end position="107"/>
    </location>
</feature>
<accession>E1IIJ4</accession>
<keyword evidence="1" id="KW-0472">Membrane</keyword>
<protein>
    <submittedName>
        <fullName evidence="2">Uncharacterized protein</fullName>
    </submittedName>
</protein>
<sequence>MQNLSFNRWIIIIIVVLVILANGRTLPWPVTMLTLALSGGALLVLAWRAAGWGRIGGGGGRVTYWRGQRIELPGRAQPRMVGRDVWAAVTYALIGLALIAAAVSVVLTRSGI</sequence>
<evidence type="ECO:0000313" key="3">
    <source>
        <dbReference type="Proteomes" id="UP000054010"/>
    </source>
</evidence>